<dbReference type="InterPro" id="IPR021373">
    <property type="entry name" value="DUF2993"/>
</dbReference>
<evidence type="ECO:0000313" key="2">
    <source>
        <dbReference type="Proteomes" id="UP000321798"/>
    </source>
</evidence>
<dbReference type="AlphaFoldDB" id="A0A512PG90"/>
<protein>
    <recommendedName>
        <fullName evidence="3">DUF2993 domain-containing protein</fullName>
    </recommendedName>
</protein>
<reference evidence="1 2" key="1">
    <citation type="submission" date="2019-07" db="EMBL/GenBank/DDBJ databases">
        <title>Whole genome shotgun sequence of Cellulomonas soli NBRC 109434.</title>
        <authorList>
            <person name="Hosoyama A."/>
            <person name="Uohara A."/>
            <person name="Ohji S."/>
            <person name="Ichikawa N."/>
        </authorList>
    </citation>
    <scope>NUCLEOTIDE SEQUENCE [LARGE SCALE GENOMIC DNA]</scope>
    <source>
        <strain evidence="1 2">NBRC 109434</strain>
    </source>
</reference>
<dbReference type="Proteomes" id="UP000321798">
    <property type="component" value="Unassembled WGS sequence"/>
</dbReference>
<keyword evidence="2" id="KW-1185">Reference proteome</keyword>
<dbReference type="Pfam" id="PF11209">
    <property type="entry name" value="LmeA"/>
    <property type="match status" value="1"/>
</dbReference>
<accession>A0A512PG90</accession>
<proteinExistence type="predicted"/>
<gene>
    <name evidence="1" type="ORF">CSO01_29400</name>
</gene>
<sequence length="238" mass="23733">MLGLGLGLGLLVLLVAAELVARAVLADRVAAALEDSPFLSGSAADTADLDVGLGPWPVLPALLLGRLHSVTVGADDLTWQGAVVDVDIHLTDLHVRGARSADRTVVQVTIPSSSLGAVVSRAGAADASGPLAQATWSARDGVLVAQAQLERRSTTVPVEVSVAVSAADGALALRPLSVSVAGLVLDVRTLAGLGGSMAGLADTRTVAPDLPGDLVLTSAEVVGDSLVVEAEQAAPAAD</sequence>
<dbReference type="EMBL" id="BKAL01000011">
    <property type="protein sequence ID" value="GEP70225.1"/>
    <property type="molecule type" value="Genomic_DNA"/>
</dbReference>
<organism evidence="1 2">
    <name type="scientific">Cellulomonas soli</name>
    <dbReference type="NCBI Taxonomy" id="931535"/>
    <lineage>
        <taxon>Bacteria</taxon>
        <taxon>Bacillati</taxon>
        <taxon>Actinomycetota</taxon>
        <taxon>Actinomycetes</taxon>
        <taxon>Micrococcales</taxon>
        <taxon>Cellulomonadaceae</taxon>
        <taxon>Cellulomonas</taxon>
    </lineage>
</organism>
<evidence type="ECO:0008006" key="3">
    <source>
        <dbReference type="Google" id="ProtNLM"/>
    </source>
</evidence>
<name>A0A512PG90_9CELL</name>
<evidence type="ECO:0000313" key="1">
    <source>
        <dbReference type="EMBL" id="GEP70225.1"/>
    </source>
</evidence>
<comment type="caution">
    <text evidence="1">The sequence shown here is derived from an EMBL/GenBank/DDBJ whole genome shotgun (WGS) entry which is preliminary data.</text>
</comment>